<dbReference type="GO" id="GO:0046872">
    <property type="term" value="F:metal ion binding"/>
    <property type="evidence" value="ECO:0007669"/>
    <property type="project" value="UniProtKB-KW"/>
</dbReference>
<dbReference type="EMBL" id="FUWP01000016">
    <property type="protein sequence ID" value="SKA47795.1"/>
    <property type="molecule type" value="Genomic_DNA"/>
</dbReference>
<protein>
    <recommendedName>
        <fullName evidence="10">Thiamine-phosphate synthase</fullName>
        <ecNumber evidence="10">2.5.1.3</ecNumber>
    </recommendedName>
    <alternativeName>
        <fullName evidence="10">Thiamine-phosphate pyrophosphorylase</fullName>
    </alternativeName>
</protein>
<dbReference type="PANTHER" id="PTHR20857:SF15">
    <property type="entry name" value="THIAMINE-PHOSPHATE SYNTHASE"/>
    <property type="match status" value="1"/>
</dbReference>
<dbReference type="GO" id="GO:0005737">
    <property type="term" value="C:cytoplasm"/>
    <property type="evidence" value="ECO:0007669"/>
    <property type="project" value="TreeGrafter"/>
</dbReference>
<reference evidence="13 14" key="1">
    <citation type="submission" date="2017-02" db="EMBL/GenBank/DDBJ databases">
        <authorList>
            <person name="Peterson S.W."/>
        </authorList>
    </citation>
    <scope>NUCLEOTIDE SEQUENCE [LARGE SCALE GENOMIC DNA]</scope>
    <source>
        <strain evidence="13 14">CECT 9189</strain>
    </source>
</reference>
<dbReference type="InterPro" id="IPR034291">
    <property type="entry name" value="TMP_synthase"/>
</dbReference>
<dbReference type="NCBIfam" id="NF002904">
    <property type="entry name" value="PRK03512.1"/>
    <property type="match status" value="1"/>
</dbReference>
<evidence type="ECO:0000256" key="2">
    <source>
        <dbReference type="ARBA" id="ARBA00005165"/>
    </source>
</evidence>
<evidence type="ECO:0000256" key="1">
    <source>
        <dbReference type="ARBA" id="ARBA00001946"/>
    </source>
</evidence>
<keyword evidence="6 10" id="KW-0784">Thiamine biosynthesis</keyword>
<evidence type="ECO:0000256" key="10">
    <source>
        <dbReference type="RuleBase" id="RU003826"/>
    </source>
</evidence>
<name>A0A1T4U4Z0_9GAMM</name>
<comment type="similarity">
    <text evidence="10">Belongs to the thiamine-phosphate synthase family.</text>
</comment>
<gene>
    <name evidence="13" type="primary">thiE_2</name>
    <name evidence="13" type="ORF">CZ814_02735</name>
</gene>
<sequence length="432" mass="47504">MSTLSLPPHLIPLLMHIEPLLIPAELYQLGETVTVTVHSSEPLIHIKTIVKECSLAFNFVTADEACTPPTYQIWDQWLAPFAELAELQQKVAANPSFVVCGFPVNDGCVDIWHHQGQARAVYCHHSGASEAQRAMLLVALALDYPLDDALVLARAYARSYHEYSYQDHNQDAQSEPVWPTEAKVFPRALTINHPQIKQLGWLIDGQELAPFAALETRQLGLYAVVDSSDWIKRVLDLGVNTTQLRIKNPQTSDLEHQIQCAVTAGESVSAPVFINDYWLLAIKYHAYGVHLGQDDLDSANLVAIQQAGLRLGISTHGYYEILRALEYQPSYIALGHIFATSTKDMPSLPQGVARLALYQKLIGDRVPTVAIGGITIERAAKVWRTGVTGVAVVSAITQAADPAFTITKLHNILVPNVEYVAAGGRNDKHCAL</sequence>
<evidence type="ECO:0000313" key="13">
    <source>
        <dbReference type="EMBL" id="SKA47795.1"/>
    </source>
</evidence>
<evidence type="ECO:0000256" key="3">
    <source>
        <dbReference type="ARBA" id="ARBA00022679"/>
    </source>
</evidence>
<accession>A0A1T4U4Z0</accession>
<dbReference type="InterPro" id="IPR036206">
    <property type="entry name" value="ThiamineP_synth_sf"/>
</dbReference>
<comment type="catalytic activity">
    <reaction evidence="7 10">
        <text>4-methyl-5-(2-phosphooxyethyl)-thiazole + 4-amino-2-methyl-5-(diphosphooxymethyl)pyrimidine + H(+) = thiamine phosphate + diphosphate</text>
        <dbReference type="Rhea" id="RHEA:22328"/>
        <dbReference type="ChEBI" id="CHEBI:15378"/>
        <dbReference type="ChEBI" id="CHEBI:33019"/>
        <dbReference type="ChEBI" id="CHEBI:37575"/>
        <dbReference type="ChEBI" id="CHEBI:57841"/>
        <dbReference type="ChEBI" id="CHEBI:58296"/>
        <dbReference type="EC" id="2.5.1.3"/>
    </reaction>
</comment>
<dbReference type="OrthoDB" id="9810880at2"/>
<keyword evidence="3 10" id="KW-0808">Transferase</keyword>
<evidence type="ECO:0000256" key="4">
    <source>
        <dbReference type="ARBA" id="ARBA00022723"/>
    </source>
</evidence>
<keyword evidence="4" id="KW-0479">Metal-binding</keyword>
<dbReference type="FunFam" id="3.20.20.70:FF:000064">
    <property type="entry name" value="Thiamine-phosphate synthase"/>
    <property type="match status" value="1"/>
</dbReference>
<dbReference type="AlphaFoldDB" id="A0A1T4U4Z0"/>
<dbReference type="GO" id="GO:0009228">
    <property type="term" value="P:thiamine biosynthetic process"/>
    <property type="evidence" value="ECO:0007669"/>
    <property type="project" value="UniProtKB-KW"/>
</dbReference>
<dbReference type="SUPFAM" id="SSF51391">
    <property type="entry name" value="Thiamin phosphate synthase"/>
    <property type="match status" value="1"/>
</dbReference>
<dbReference type="InterPro" id="IPR013785">
    <property type="entry name" value="Aldolase_TIM"/>
</dbReference>
<evidence type="ECO:0000256" key="5">
    <source>
        <dbReference type="ARBA" id="ARBA00022842"/>
    </source>
</evidence>
<comment type="pathway">
    <text evidence="2 11">Cofactor biosynthesis; thiamine diphosphate biosynthesis; thiamine phosphate from 4-amino-2-methyl-5-diphosphomethylpyrimidine and 4-methyl-5-(2-phosphoethyl)-thiazole: step 1/1.</text>
</comment>
<dbReference type="InterPro" id="IPR022998">
    <property type="entry name" value="ThiamineP_synth_TenI"/>
</dbReference>
<dbReference type="Gene3D" id="3.20.20.70">
    <property type="entry name" value="Aldolase class I"/>
    <property type="match status" value="1"/>
</dbReference>
<dbReference type="UniPathway" id="UPA00060">
    <property type="reaction ID" value="UER00141"/>
</dbReference>
<evidence type="ECO:0000256" key="6">
    <source>
        <dbReference type="ARBA" id="ARBA00022977"/>
    </source>
</evidence>
<dbReference type="CDD" id="cd00564">
    <property type="entry name" value="TMP_TenI"/>
    <property type="match status" value="1"/>
</dbReference>
<evidence type="ECO:0000256" key="8">
    <source>
        <dbReference type="ARBA" id="ARBA00047851"/>
    </source>
</evidence>
<feature type="domain" description="Thiamine phosphate synthase/TenI" evidence="12">
    <location>
        <begin position="227"/>
        <end position="396"/>
    </location>
</feature>
<evidence type="ECO:0000256" key="7">
    <source>
        <dbReference type="ARBA" id="ARBA00047334"/>
    </source>
</evidence>
<keyword evidence="5" id="KW-0460">Magnesium</keyword>
<dbReference type="GO" id="GO:0004789">
    <property type="term" value="F:thiamine-phosphate diphosphorylase activity"/>
    <property type="evidence" value="ECO:0007669"/>
    <property type="project" value="UniProtKB-EC"/>
</dbReference>
<evidence type="ECO:0000259" key="12">
    <source>
        <dbReference type="Pfam" id="PF02581"/>
    </source>
</evidence>
<proteinExistence type="inferred from homology"/>
<evidence type="ECO:0000256" key="9">
    <source>
        <dbReference type="ARBA" id="ARBA00047883"/>
    </source>
</evidence>
<evidence type="ECO:0000256" key="11">
    <source>
        <dbReference type="RuleBase" id="RU004253"/>
    </source>
</evidence>
<organism evidence="13 14">
    <name type="scientific">Photobacterium toruni</name>
    <dbReference type="NCBI Taxonomy" id="1935446"/>
    <lineage>
        <taxon>Bacteria</taxon>
        <taxon>Pseudomonadati</taxon>
        <taxon>Pseudomonadota</taxon>
        <taxon>Gammaproteobacteria</taxon>
        <taxon>Vibrionales</taxon>
        <taxon>Vibrionaceae</taxon>
        <taxon>Photobacterium</taxon>
    </lineage>
</organism>
<evidence type="ECO:0000313" key="14">
    <source>
        <dbReference type="Proteomes" id="UP000191116"/>
    </source>
</evidence>
<dbReference type="Pfam" id="PF02581">
    <property type="entry name" value="TMP-TENI"/>
    <property type="match status" value="1"/>
</dbReference>
<dbReference type="NCBIfam" id="TIGR00693">
    <property type="entry name" value="thiE"/>
    <property type="match status" value="1"/>
</dbReference>
<dbReference type="RefSeq" id="WP_080175510.1">
    <property type="nucleotide sequence ID" value="NZ_AP024854.1"/>
</dbReference>
<dbReference type="Proteomes" id="UP000191116">
    <property type="component" value="Unassembled WGS sequence"/>
</dbReference>
<dbReference type="GO" id="GO:0009229">
    <property type="term" value="P:thiamine diphosphate biosynthetic process"/>
    <property type="evidence" value="ECO:0007669"/>
    <property type="project" value="UniProtKB-UniPathway"/>
</dbReference>
<comment type="catalytic activity">
    <reaction evidence="8 10">
        <text>2-(2-carboxy-4-methylthiazol-5-yl)ethyl phosphate + 4-amino-2-methyl-5-(diphosphooxymethyl)pyrimidine + 2 H(+) = thiamine phosphate + CO2 + diphosphate</text>
        <dbReference type="Rhea" id="RHEA:47848"/>
        <dbReference type="ChEBI" id="CHEBI:15378"/>
        <dbReference type="ChEBI" id="CHEBI:16526"/>
        <dbReference type="ChEBI" id="CHEBI:33019"/>
        <dbReference type="ChEBI" id="CHEBI:37575"/>
        <dbReference type="ChEBI" id="CHEBI:57841"/>
        <dbReference type="ChEBI" id="CHEBI:62890"/>
        <dbReference type="EC" id="2.5.1.3"/>
    </reaction>
</comment>
<dbReference type="PANTHER" id="PTHR20857">
    <property type="entry name" value="THIAMINE-PHOSPHATE PYROPHOSPHORYLASE"/>
    <property type="match status" value="1"/>
</dbReference>
<dbReference type="EC" id="2.5.1.3" evidence="10"/>
<comment type="cofactor">
    <cofactor evidence="1">
        <name>Mg(2+)</name>
        <dbReference type="ChEBI" id="CHEBI:18420"/>
    </cofactor>
</comment>
<comment type="catalytic activity">
    <reaction evidence="9 10">
        <text>2-[(2R,5Z)-2-carboxy-4-methylthiazol-5(2H)-ylidene]ethyl phosphate + 4-amino-2-methyl-5-(diphosphooxymethyl)pyrimidine + 2 H(+) = thiamine phosphate + CO2 + diphosphate</text>
        <dbReference type="Rhea" id="RHEA:47844"/>
        <dbReference type="ChEBI" id="CHEBI:15378"/>
        <dbReference type="ChEBI" id="CHEBI:16526"/>
        <dbReference type="ChEBI" id="CHEBI:33019"/>
        <dbReference type="ChEBI" id="CHEBI:37575"/>
        <dbReference type="ChEBI" id="CHEBI:57841"/>
        <dbReference type="ChEBI" id="CHEBI:62899"/>
        <dbReference type="EC" id="2.5.1.3"/>
    </reaction>
</comment>